<reference evidence="2" key="3">
    <citation type="submission" date="2015-04" db="UniProtKB">
        <authorList>
            <consortium name="EnsemblPlants"/>
        </authorList>
    </citation>
    <scope>IDENTIFICATION</scope>
    <source>
        <strain evidence="2">cv. Jemalong A17</strain>
    </source>
</reference>
<evidence type="ECO:0000313" key="3">
    <source>
        <dbReference type="Proteomes" id="UP000002051"/>
    </source>
</evidence>
<reference evidence="1 3" key="2">
    <citation type="journal article" date="2014" name="BMC Genomics">
        <title>An improved genome release (version Mt4.0) for the model legume Medicago truncatula.</title>
        <authorList>
            <person name="Tang H."/>
            <person name="Krishnakumar V."/>
            <person name="Bidwell S."/>
            <person name="Rosen B."/>
            <person name="Chan A."/>
            <person name="Zhou S."/>
            <person name="Gentzbittel L."/>
            <person name="Childs K.L."/>
            <person name="Yandell M."/>
            <person name="Gundlach H."/>
            <person name="Mayer K.F."/>
            <person name="Schwartz D.C."/>
            <person name="Town C.D."/>
        </authorList>
    </citation>
    <scope>GENOME REANNOTATION</scope>
    <source>
        <strain evidence="1">A17</strain>
        <strain evidence="2 3">cv. Jemalong A17</strain>
    </source>
</reference>
<proteinExistence type="predicted"/>
<dbReference type="Proteomes" id="UP000002051">
    <property type="component" value="Chromosome 3"/>
</dbReference>
<dbReference type="EnsemblPlants" id="KEH34811">
    <property type="protein sequence ID" value="KEH34811"/>
    <property type="gene ID" value="MTR_3g071780"/>
</dbReference>
<evidence type="ECO:0000313" key="1">
    <source>
        <dbReference type="EMBL" id="KEH34811.1"/>
    </source>
</evidence>
<name>A0A072UZF1_MEDTR</name>
<reference evidence="1 3" key="1">
    <citation type="journal article" date="2011" name="Nature">
        <title>The Medicago genome provides insight into the evolution of rhizobial symbioses.</title>
        <authorList>
            <person name="Young N.D."/>
            <person name="Debelle F."/>
            <person name="Oldroyd G.E."/>
            <person name="Geurts R."/>
            <person name="Cannon S.B."/>
            <person name="Udvardi M.K."/>
            <person name="Benedito V.A."/>
            <person name="Mayer K.F."/>
            <person name="Gouzy J."/>
            <person name="Schoof H."/>
            <person name="Van de Peer Y."/>
            <person name="Proost S."/>
            <person name="Cook D.R."/>
            <person name="Meyers B.C."/>
            <person name="Spannagl M."/>
            <person name="Cheung F."/>
            <person name="De Mita S."/>
            <person name="Krishnakumar V."/>
            <person name="Gundlach H."/>
            <person name="Zhou S."/>
            <person name="Mudge J."/>
            <person name="Bharti A.K."/>
            <person name="Murray J.D."/>
            <person name="Naoumkina M.A."/>
            <person name="Rosen B."/>
            <person name="Silverstein K.A."/>
            <person name="Tang H."/>
            <person name="Rombauts S."/>
            <person name="Zhao P.X."/>
            <person name="Zhou P."/>
            <person name="Barbe V."/>
            <person name="Bardou P."/>
            <person name="Bechner M."/>
            <person name="Bellec A."/>
            <person name="Berger A."/>
            <person name="Berges H."/>
            <person name="Bidwell S."/>
            <person name="Bisseling T."/>
            <person name="Choisne N."/>
            <person name="Couloux A."/>
            <person name="Denny R."/>
            <person name="Deshpande S."/>
            <person name="Dai X."/>
            <person name="Doyle J.J."/>
            <person name="Dudez A.M."/>
            <person name="Farmer A.D."/>
            <person name="Fouteau S."/>
            <person name="Franken C."/>
            <person name="Gibelin C."/>
            <person name="Gish J."/>
            <person name="Goldstein S."/>
            <person name="Gonzalez A.J."/>
            <person name="Green P.J."/>
            <person name="Hallab A."/>
            <person name="Hartog M."/>
            <person name="Hua A."/>
            <person name="Humphray S.J."/>
            <person name="Jeong D.H."/>
            <person name="Jing Y."/>
            <person name="Jocker A."/>
            <person name="Kenton S.M."/>
            <person name="Kim D.J."/>
            <person name="Klee K."/>
            <person name="Lai H."/>
            <person name="Lang C."/>
            <person name="Lin S."/>
            <person name="Macmil S.L."/>
            <person name="Magdelenat G."/>
            <person name="Matthews L."/>
            <person name="McCorrison J."/>
            <person name="Monaghan E.L."/>
            <person name="Mun J.H."/>
            <person name="Najar F.Z."/>
            <person name="Nicholson C."/>
            <person name="Noirot C."/>
            <person name="O'Bleness M."/>
            <person name="Paule C.R."/>
            <person name="Poulain J."/>
            <person name="Prion F."/>
            <person name="Qin B."/>
            <person name="Qu C."/>
            <person name="Retzel E.F."/>
            <person name="Riddle C."/>
            <person name="Sallet E."/>
            <person name="Samain S."/>
            <person name="Samson N."/>
            <person name="Sanders I."/>
            <person name="Saurat O."/>
            <person name="Scarpelli C."/>
            <person name="Schiex T."/>
            <person name="Segurens B."/>
            <person name="Severin A.J."/>
            <person name="Sherrier D.J."/>
            <person name="Shi R."/>
            <person name="Sims S."/>
            <person name="Singer S.R."/>
            <person name="Sinharoy S."/>
            <person name="Sterck L."/>
            <person name="Viollet A."/>
            <person name="Wang B.B."/>
            <person name="Wang K."/>
            <person name="Wang M."/>
            <person name="Wang X."/>
            <person name="Warfsmann J."/>
            <person name="Weissenbach J."/>
            <person name="White D.D."/>
            <person name="White J.D."/>
            <person name="Wiley G.B."/>
            <person name="Wincker P."/>
            <person name="Xing Y."/>
            <person name="Yang L."/>
            <person name="Yao Z."/>
            <person name="Ying F."/>
            <person name="Zhai J."/>
            <person name="Zhou L."/>
            <person name="Zuber A."/>
            <person name="Denarie J."/>
            <person name="Dixon R.A."/>
            <person name="May G.D."/>
            <person name="Schwartz D.C."/>
            <person name="Rogers J."/>
            <person name="Quetier F."/>
            <person name="Town C.D."/>
            <person name="Roe B.A."/>
        </authorList>
    </citation>
    <scope>NUCLEOTIDE SEQUENCE [LARGE SCALE GENOMIC DNA]</scope>
    <source>
        <strain evidence="1">A17</strain>
        <strain evidence="2 3">cv. Jemalong A17</strain>
    </source>
</reference>
<dbReference type="HOGENOM" id="CLU_2362884_0_0_1"/>
<evidence type="ECO:0000313" key="2">
    <source>
        <dbReference type="EnsemblPlants" id="KEH34811"/>
    </source>
</evidence>
<accession>A0A072UZF1</accession>
<keyword evidence="3" id="KW-1185">Reference proteome</keyword>
<gene>
    <name evidence="1" type="ordered locus">MTR_3g071780</name>
</gene>
<dbReference type="AlphaFoldDB" id="A0A072UZF1"/>
<organism evidence="1 3">
    <name type="scientific">Medicago truncatula</name>
    <name type="common">Barrel medic</name>
    <name type="synonym">Medicago tribuloides</name>
    <dbReference type="NCBI Taxonomy" id="3880"/>
    <lineage>
        <taxon>Eukaryota</taxon>
        <taxon>Viridiplantae</taxon>
        <taxon>Streptophyta</taxon>
        <taxon>Embryophyta</taxon>
        <taxon>Tracheophyta</taxon>
        <taxon>Spermatophyta</taxon>
        <taxon>Magnoliopsida</taxon>
        <taxon>eudicotyledons</taxon>
        <taxon>Gunneridae</taxon>
        <taxon>Pentapetalae</taxon>
        <taxon>rosids</taxon>
        <taxon>fabids</taxon>
        <taxon>Fabales</taxon>
        <taxon>Fabaceae</taxon>
        <taxon>Papilionoideae</taxon>
        <taxon>50 kb inversion clade</taxon>
        <taxon>NPAAA clade</taxon>
        <taxon>Hologalegina</taxon>
        <taxon>IRL clade</taxon>
        <taxon>Trifolieae</taxon>
        <taxon>Medicago</taxon>
    </lineage>
</organism>
<sequence>MAAATGTASSVSRIYVPMLLSTRTESATKAGTTETGSGTELMKKIFNAIKNFAFNMSVYVELPNLTGKKNQTEIGKKAWESGSKHIGGADPVEWTV</sequence>
<protein>
    <submittedName>
        <fullName evidence="1 2">Uncharacterized protein</fullName>
    </submittedName>
</protein>
<dbReference type="EMBL" id="CM001219">
    <property type="protein sequence ID" value="KEH34811.1"/>
    <property type="molecule type" value="Genomic_DNA"/>
</dbReference>